<evidence type="ECO:0000313" key="1">
    <source>
        <dbReference type="EMBL" id="MDM7858330.1"/>
    </source>
</evidence>
<dbReference type="EMBL" id="JAUCDY010000009">
    <property type="protein sequence ID" value="MDM7858330.1"/>
    <property type="molecule type" value="Genomic_DNA"/>
</dbReference>
<keyword evidence="2" id="KW-1185">Reference proteome</keyword>
<evidence type="ECO:0000313" key="2">
    <source>
        <dbReference type="Proteomes" id="UP001241056"/>
    </source>
</evidence>
<organism evidence="1 2">
    <name type="scientific">Thiopseudomonas acetoxidans</name>
    <dbReference type="NCBI Taxonomy" id="3041622"/>
    <lineage>
        <taxon>Bacteria</taxon>
        <taxon>Pseudomonadati</taxon>
        <taxon>Pseudomonadota</taxon>
        <taxon>Gammaproteobacteria</taxon>
        <taxon>Pseudomonadales</taxon>
        <taxon>Pseudomonadaceae</taxon>
        <taxon>Thiopseudomonas</taxon>
    </lineage>
</organism>
<protein>
    <submittedName>
        <fullName evidence="1">Uncharacterized protein</fullName>
    </submittedName>
</protein>
<dbReference type="Proteomes" id="UP001241056">
    <property type="component" value="Unassembled WGS sequence"/>
</dbReference>
<sequence>MLQGQLDKSNFTLVRRLQEACVELLNGLSTDIEALIAAAEQDLQGKAQVAVSMLQHLFPFQVALYQRCILLATTKKFDGSVTLLRQSKDGHLVHYTRPLDCLLGQKKVLPDNPLGELAQ</sequence>
<name>A0ABT7SQ74_9GAMM</name>
<dbReference type="RefSeq" id="WP_289411023.1">
    <property type="nucleotide sequence ID" value="NZ_JAUCDY010000009.1"/>
</dbReference>
<proteinExistence type="predicted"/>
<accession>A0ABT7SQ74</accession>
<reference evidence="1 2" key="1">
    <citation type="submission" date="2023-06" db="EMBL/GenBank/DDBJ databases">
        <title>Thiopseudomonas sp. CY1220 draft genome sequence.</title>
        <authorList>
            <person name="Zhao G."/>
            <person name="An M."/>
        </authorList>
    </citation>
    <scope>NUCLEOTIDE SEQUENCE [LARGE SCALE GENOMIC DNA]</scope>
    <source>
        <strain evidence="1 2">CY1220</strain>
    </source>
</reference>
<gene>
    <name evidence="1" type="ORF">QEZ41_08590</name>
</gene>
<comment type="caution">
    <text evidence="1">The sequence shown here is derived from an EMBL/GenBank/DDBJ whole genome shotgun (WGS) entry which is preliminary data.</text>
</comment>